<dbReference type="PROSITE" id="PS51387">
    <property type="entry name" value="FAD_PCMH"/>
    <property type="match status" value="1"/>
</dbReference>
<dbReference type="Gene3D" id="3.30.465.10">
    <property type="match status" value="1"/>
</dbReference>
<keyword evidence="4" id="KW-0274">FAD</keyword>
<evidence type="ECO:0000256" key="1">
    <source>
        <dbReference type="ARBA" id="ARBA00001974"/>
    </source>
</evidence>
<dbReference type="Proteomes" id="UP000190776">
    <property type="component" value="Unassembled WGS sequence"/>
</dbReference>
<comment type="cofactor">
    <cofactor evidence="1">
        <name>FAD</name>
        <dbReference type="ChEBI" id="CHEBI:57692"/>
    </cofactor>
</comment>
<reference evidence="8 9" key="1">
    <citation type="submission" date="2017-01" db="EMBL/GenBank/DDBJ databases">
        <title>Draft genome sequence of Diplodia seriata F98.1, a fungal species involved in grapevine trunk diseases.</title>
        <authorList>
            <person name="Robert-Siegwald G."/>
            <person name="Vallet J."/>
            <person name="Abou-Mansour E."/>
            <person name="Xu J."/>
            <person name="Rey P."/>
            <person name="Bertsch C."/>
            <person name="Rego C."/>
            <person name="Larignon P."/>
            <person name="Fontaine F."/>
            <person name="Lebrun M.-H."/>
        </authorList>
    </citation>
    <scope>NUCLEOTIDE SEQUENCE [LARGE SCALE GENOMIC DNA]</scope>
    <source>
        <strain evidence="8 9">F98.1</strain>
    </source>
</reference>
<gene>
    <name evidence="8" type="ORF">BK809_0003861</name>
</gene>
<dbReference type="EMBL" id="MSZU01000080">
    <property type="protein sequence ID" value="OMP86688.1"/>
    <property type="molecule type" value="Genomic_DNA"/>
</dbReference>
<evidence type="ECO:0000313" key="9">
    <source>
        <dbReference type="Proteomes" id="UP000190776"/>
    </source>
</evidence>
<comment type="similarity">
    <text evidence="2">Belongs to the oxygen-dependent FAD-linked oxidoreductase family.</text>
</comment>
<dbReference type="OrthoDB" id="9983560at2759"/>
<keyword evidence="5" id="KW-0560">Oxidoreductase</keyword>
<protein>
    <submittedName>
        <fullName evidence="8">6-hydroxy-D-nicotine oxidase</fullName>
    </submittedName>
</protein>
<dbReference type="PANTHER" id="PTHR42973:SF39">
    <property type="entry name" value="FAD-BINDING PCMH-TYPE DOMAIN-CONTAINING PROTEIN"/>
    <property type="match status" value="1"/>
</dbReference>
<dbReference type="InterPro" id="IPR016169">
    <property type="entry name" value="FAD-bd_PCMH_sub2"/>
</dbReference>
<evidence type="ECO:0000259" key="7">
    <source>
        <dbReference type="PROSITE" id="PS51387"/>
    </source>
</evidence>
<dbReference type="PANTHER" id="PTHR42973">
    <property type="entry name" value="BINDING OXIDOREDUCTASE, PUTATIVE (AFU_ORTHOLOGUE AFUA_1G17690)-RELATED"/>
    <property type="match status" value="1"/>
</dbReference>
<organism evidence="8 9">
    <name type="scientific">Diplodia seriata</name>
    <dbReference type="NCBI Taxonomy" id="420778"/>
    <lineage>
        <taxon>Eukaryota</taxon>
        <taxon>Fungi</taxon>
        <taxon>Dikarya</taxon>
        <taxon>Ascomycota</taxon>
        <taxon>Pezizomycotina</taxon>
        <taxon>Dothideomycetes</taxon>
        <taxon>Dothideomycetes incertae sedis</taxon>
        <taxon>Botryosphaeriales</taxon>
        <taxon>Botryosphaeriaceae</taxon>
        <taxon>Diplodia</taxon>
    </lineage>
</organism>
<feature type="domain" description="FAD-binding PCMH-type" evidence="7">
    <location>
        <begin position="119"/>
        <end position="302"/>
    </location>
</feature>
<dbReference type="Pfam" id="PF01565">
    <property type="entry name" value="FAD_binding_4"/>
    <property type="match status" value="1"/>
</dbReference>
<dbReference type="InterPro" id="IPR036318">
    <property type="entry name" value="FAD-bd_PCMH-like_sf"/>
</dbReference>
<dbReference type="SUPFAM" id="SSF56176">
    <property type="entry name" value="FAD-binding/transporter-associated domain-like"/>
    <property type="match status" value="1"/>
</dbReference>
<dbReference type="GO" id="GO:0071949">
    <property type="term" value="F:FAD binding"/>
    <property type="evidence" value="ECO:0007669"/>
    <property type="project" value="InterPro"/>
</dbReference>
<evidence type="ECO:0000256" key="4">
    <source>
        <dbReference type="ARBA" id="ARBA00022827"/>
    </source>
</evidence>
<feature type="chain" id="PRO_5013001055" evidence="6">
    <location>
        <begin position="24"/>
        <end position="499"/>
    </location>
</feature>
<evidence type="ECO:0000256" key="2">
    <source>
        <dbReference type="ARBA" id="ARBA00005466"/>
    </source>
</evidence>
<evidence type="ECO:0000313" key="8">
    <source>
        <dbReference type="EMBL" id="OMP86688.1"/>
    </source>
</evidence>
<dbReference type="InterPro" id="IPR006094">
    <property type="entry name" value="Oxid_FAD_bind_N"/>
</dbReference>
<dbReference type="GO" id="GO:0016491">
    <property type="term" value="F:oxidoreductase activity"/>
    <property type="evidence" value="ECO:0007669"/>
    <property type="project" value="UniProtKB-KW"/>
</dbReference>
<dbReference type="InterPro" id="IPR050416">
    <property type="entry name" value="FAD-linked_Oxidoreductase"/>
</dbReference>
<accession>A0A1S8BHA4</accession>
<feature type="signal peptide" evidence="6">
    <location>
        <begin position="1"/>
        <end position="23"/>
    </location>
</feature>
<proteinExistence type="inferred from homology"/>
<dbReference type="InterPro" id="IPR016166">
    <property type="entry name" value="FAD-bd_PCMH"/>
</dbReference>
<evidence type="ECO:0000256" key="5">
    <source>
        <dbReference type="ARBA" id="ARBA00023002"/>
    </source>
</evidence>
<keyword evidence="3" id="KW-0285">Flavoprotein</keyword>
<keyword evidence="6" id="KW-0732">Signal</keyword>
<dbReference type="AlphaFoldDB" id="A0A1S8BHA4"/>
<evidence type="ECO:0000256" key="6">
    <source>
        <dbReference type="SAM" id="SignalP"/>
    </source>
</evidence>
<dbReference type="STRING" id="420778.A0A1S8BHA4"/>
<name>A0A1S8BHA4_9PEZI</name>
<comment type="caution">
    <text evidence="8">The sequence shown here is derived from an EMBL/GenBank/DDBJ whole genome shotgun (WGS) entry which is preliminary data.</text>
</comment>
<evidence type="ECO:0000256" key="3">
    <source>
        <dbReference type="ARBA" id="ARBA00022630"/>
    </source>
</evidence>
<sequence length="499" mass="52042">MRQSLHGLTNLLVSRLTFRQVPADPCWPSDSAWASLNATVSGRLIRTQLPASVCYSSEANYDPEACEALMSSWTTSAFHSNDPASVPGPQAADNSCNPIYPNGTSVAGDPNAGSKGCSIGNYPPYVVNATEAGHVQAAVKFAIDHNLRLNVKNTGHSSYRAVAHGSLSIWTHHMKGFEFHDRFIPAGCPANSPDAHMAATVGAGTQDAEVFSKAGEHKAIMVGGTNPDVGVLGWATGGGHGFMTTTYGTGASNILSPSVVTLTGELVTANACQNTDIYWALRGGGSGTVGVVLSLTMAAYPEPFVNLGTVNIAARNGSSTSTNSTAWYATVARAHALLPALHDAGFQGYYVLAAPAEKGAQPPSFGLSLFNLEKDNVTVQAAWRGFATALEKGFDNEQTTATASLTARVGTWSELYAALPAPGDSAGKGGGARTSRLISRKVVLEDEEALARTLERVGPGLVPQKVSGGMLLCLSSSSSFLLPAYISMRLFASPLFPSC</sequence>